<evidence type="ECO:0000256" key="1">
    <source>
        <dbReference type="SAM" id="MobiDB-lite"/>
    </source>
</evidence>
<keyword evidence="2" id="KW-0472">Membrane</keyword>
<dbReference type="Gene3D" id="3.40.50.300">
    <property type="entry name" value="P-loop containing nucleotide triphosphate hydrolases"/>
    <property type="match status" value="1"/>
</dbReference>
<comment type="caution">
    <text evidence="3">The sequence shown here is derived from an EMBL/GenBank/DDBJ whole genome shotgun (WGS) entry which is preliminary data.</text>
</comment>
<reference evidence="3" key="2">
    <citation type="submission" date="2020-09" db="EMBL/GenBank/DDBJ databases">
        <authorList>
            <person name="Sun Q."/>
            <person name="Zhou Y."/>
        </authorList>
    </citation>
    <scope>NUCLEOTIDE SEQUENCE</scope>
    <source>
        <strain evidence="3">CGMCC 4.7368</strain>
    </source>
</reference>
<feature type="transmembrane region" description="Helical" evidence="2">
    <location>
        <begin position="21"/>
        <end position="43"/>
    </location>
</feature>
<proteinExistence type="predicted"/>
<evidence type="ECO:0000313" key="4">
    <source>
        <dbReference type="Proteomes" id="UP000646523"/>
    </source>
</evidence>
<dbReference type="Proteomes" id="UP000646523">
    <property type="component" value="Unassembled WGS sequence"/>
</dbReference>
<evidence type="ECO:0008006" key="5">
    <source>
        <dbReference type="Google" id="ProtNLM"/>
    </source>
</evidence>
<dbReference type="SUPFAM" id="SSF52540">
    <property type="entry name" value="P-loop containing nucleoside triphosphate hydrolases"/>
    <property type="match status" value="1"/>
</dbReference>
<keyword evidence="2" id="KW-1133">Transmembrane helix</keyword>
<keyword evidence="2" id="KW-0812">Transmembrane</keyword>
<sequence length="587" mass="61720">MADDQISPIRSRLFLGALLHHKLVIIAVTLLGALAGAAAGYVLPQTHVSSATVLIIPLTGNPYSPEGRGDDLINLASETQLVTADVVVARVATQLAAPDHATLRRNVSVQVPTNTQTLEISFAAGDPEEARKGAAAFATTYLAFRRERSEVILDDKLAELAEQAKKVDTSLQKATSELASRSLTSARRNYLSHRITQLSNQMAVLDEQSNDLASTPVSPGQVISSASTSSESLTSVIGLYGAGGLLAGLVLGLLAAMARERATDRLRDAAAVGAMGVPVLAVFDGPPHPAALLDAATITGQANRGLRTAVITRMSRPRSAILVAGVSTRDESARVAAQLGVGLANTGGRTILIDANHSAVPSASALFGMTEAKGLREVLDRAGEPKDMLAPYDDQLSVLPQGTDLARAGDRLPGRLLMKTVGRLRQQADFLLLNGPALSDPDGRAVCMVADYAVIVVTAKTTRRRDLLDAYLLAHQSDIEVIGAVVVRPPTRKAVRAAGRALTAERPMSPPLPRGTRQAPVTPKNEAPGYVSLDERDERDERDDGFAAQPPPAHEVADDATSATVTFPVVSDNVVSDNLPAKTGNAR</sequence>
<gene>
    <name evidence="3" type="ORF">GCM10012289_33220</name>
</gene>
<keyword evidence="4" id="KW-1185">Reference proteome</keyword>
<dbReference type="AlphaFoldDB" id="A0A917YY71"/>
<feature type="region of interest" description="Disordered" evidence="1">
    <location>
        <begin position="497"/>
        <end position="587"/>
    </location>
</feature>
<dbReference type="RefSeq" id="WP_189124999.1">
    <property type="nucleotide sequence ID" value="NZ_BMNH01000008.1"/>
</dbReference>
<reference evidence="3" key="1">
    <citation type="journal article" date="2014" name="Int. J. Syst. Evol. Microbiol.">
        <title>Complete genome sequence of Corynebacterium casei LMG S-19264T (=DSM 44701T), isolated from a smear-ripened cheese.</title>
        <authorList>
            <consortium name="US DOE Joint Genome Institute (JGI-PGF)"/>
            <person name="Walter F."/>
            <person name="Albersmeier A."/>
            <person name="Kalinowski J."/>
            <person name="Ruckert C."/>
        </authorList>
    </citation>
    <scope>NUCLEOTIDE SEQUENCE</scope>
    <source>
        <strain evidence="3">CGMCC 4.7368</strain>
    </source>
</reference>
<protein>
    <recommendedName>
        <fullName evidence="5">Lipopolysaccharide biosynthesis protein</fullName>
    </recommendedName>
</protein>
<feature type="transmembrane region" description="Helical" evidence="2">
    <location>
        <begin position="237"/>
        <end position="258"/>
    </location>
</feature>
<dbReference type="PANTHER" id="PTHR32309:SF31">
    <property type="entry name" value="CAPSULAR EXOPOLYSACCHARIDE FAMILY"/>
    <property type="match status" value="1"/>
</dbReference>
<dbReference type="InterPro" id="IPR050445">
    <property type="entry name" value="Bact_polysacc_biosynth/exp"/>
</dbReference>
<accession>A0A917YY71</accession>
<organism evidence="3 4">
    <name type="scientific">Nonomuraea cavernae</name>
    <dbReference type="NCBI Taxonomy" id="2045107"/>
    <lineage>
        <taxon>Bacteria</taxon>
        <taxon>Bacillati</taxon>
        <taxon>Actinomycetota</taxon>
        <taxon>Actinomycetes</taxon>
        <taxon>Streptosporangiales</taxon>
        <taxon>Streptosporangiaceae</taxon>
        <taxon>Nonomuraea</taxon>
    </lineage>
</organism>
<dbReference type="InterPro" id="IPR027417">
    <property type="entry name" value="P-loop_NTPase"/>
</dbReference>
<evidence type="ECO:0000256" key="2">
    <source>
        <dbReference type="SAM" id="Phobius"/>
    </source>
</evidence>
<dbReference type="PANTHER" id="PTHR32309">
    <property type="entry name" value="TYROSINE-PROTEIN KINASE"/>
    <property type="match status" value="1"/>
</dbReference>
<name>A0A917YY71_9ACTN</name>
<evidence type="ECO:0000313" key="3">
    <source>
        <dbReference type="EMBL" id="GGO70237.1"/>
    </source>
</evidence>
<dbReference type="EMBL" id="BMNH01000008">
    <property type="protein sequence ID" value="GGO70237.1"/>
    <property type="molecule type" value="Genomic_DNA"/>
</dbReference>